<evidence type="ECO:0000313" key="2">
    <source>
        <dbReference type="EMBL" id="ADU49458.1"/>
    </source>
</evidence>
<dbReference type="KEGG" id="ica:Intca_2963"/>
<protein>
    <submittedName>
        <fullName evidence="2">Excisionase/Xis, DNA-binding protein</fullName>
    </submittedName>
</protein>
<accession>E6SBD0</accession>
<dbReference type="Gene3D" id="1.10.10.10">
    <property type="entry name" value="Winged helix-like DNA-binding domain superfamily/Winged helix DNA-binding domain"/>
    <property type="match status" value="1"/>
</dbReference>
<gene>
    <name evidence="2" type="ordered locus">Intca_2963</name>
</gene>
<dbReference type="OrthoDB" id="4330189at2"/>
<dbReference type="InterPro" id="IPR041657">
    <property type="entry name" value="HTH_17"/>
</dbReference>
<evidence type="ECO:0000259" key="1">
    <source>
        <dbReference type="Pfam" id="PF12728"/>
    </source>
</evidence>
<dbReference type="SUPFAM" id="SSF46955">
    <property type="entry name" value="Putative DNA-binding domain"/>
    <property type="match status" value="1"/>
</dbReference>
<keyword evidence="3" id="KW-1185">Reference proteome</keyword>
<dbReference type="STRING" id="710696.Intca_2963"/>
<organism evidence="2 3">
    <name type="scientific">Intrasporangium calvum (strain ATCC 23552 / DSM 43043 / JCM 3097 / NBRC 12989 / NCIMB 10167 / NRRL B-3866 / 7 KIP)</name>
    <dbReference type="NCBI Taxonomy" id="710696"/>
    <lineage>
        <taxon>Bacteria</taxon>
        <taxon>Bacillati</taxon>
        <taxon>Actinomycetota</taxon>
        <taxon>Actinomycetes</taxon>
        <taxon>Micrococcales</taxon>
        <taxon>Intrasporangiaceae</taxon>
        <taxon>Intrasporangium</taxon>
    </lineage>
</organism>
<dbReference type="Proteomes" id="UP000008914">
    <property type="component" value="Chromosome"/>
</dbReference>
<name>E6SBD0_INTC7</name>
<dbReference type="InterPro" id="IPR036388">
    <property type="entry name" value="WH-like_DNA-bd_sf"/>
</dbReference>
<reference evidence="2 3" key="1">
    <citation type="journal article" date="2010" name="Stand. Genomic Sci.">
        <title>Complete genome sequence of Intrasporangium calvum type strain (7 KIP).</title>
        <authorList>
            <person name="Del Rio T.G."/>
            <person name="Chertkov O."/>
            <person name="Yasawong M."/>
            <person name="Lucas S."/>
            <person name="Deshpande S."/>
            <person name="Cheng J.F."/>
            <person name="Detter C."/>
            <person name="Tapia R."/>
            <person name="Han C."/>
            <person name="Goodwin L."/>
            <person name="Pitluck S."/>
            <person name="Liolios K."/>
            <person name="Ivanova N."/>
            <person name="Mavromatis K."/>
            <person name="Pati A."/>
            <person name="Chen A."/>
            <person name="Palaniappan K."/>
            <person name="Land M."/>
            <person name="Hauser L."/>
            <person name="Chang Y.J."/>
            <person name="Jeffries C.D."/>
            <person name="Rohde M."/>
            <person name="Pukall R."/>
            <person name="Sikorski J."/>
            <person name="Goker M."/>
            <person name="Woyke T."/>
            <person name="Bristow J."/>
            <person name="Eisen J.A."/>
            <person name="Markowitz V."/>
            <person name="Hugenholtz P."/>
            <person name="Kyrpides N.C."/>
            <person name="Klenk H.P."/>
            <person name="Lapidus A."/>
        </authorList>
    </citation>
    <scope>NUCLEOTIDE SEQUENCE [LARGE SCALE GENOMIC DNA]</scope>
    <source>
        <strain evidence="3">ATCC 23552 / DSM 43043 / JCM 3097 / NBRC 12989 / 7 KIP</strain>
    </source>
</reference>
<dbReference type="InterPro" id="IPR009061">
    <property type="entry name" value="DNA-bd_dom_put_sf"/>
</dbReference>
<dbReference type="GO" id="GO:0003677">
    <property type="term" value="F:DNA binding"/>
    <property type="evidence" value="ECO:0007669"/>
    <property type="project" value="UniProtKB-KW"/>
</dbReference>
<feature type="domain" description="Helix-turn-helix" evidence="1">
    <location>
        <begin position="9"/>
        <end position="58"/>
    </location>
</feature>
<dbReference type="EMBL" id="CP002343">
    <property type="protein sequence ID" value="ADU49458.1"/>
    <property type="molecule type" value="Genomic_DNA"/>
</dbReference>
<keyword evidence="2" id="KW-0238">DNA-binding</keyword>
<dbReference type="AlphaFoldDB" id="E6SBD0"/>
<dbReference type="RefSeq" id="WP_013493770.1">
    <property type="nucleotide sequence ID" value="NC_014830.1"/>
</dbReference>
<dbReference type="Pfam" id="PF12728">
    <property type="entry name" value="HTH_17"/>
    <property type="match status" value="1"/>
</dbReference>
<proteinExistence type="predicted"/>
<dbReference type="eggNOG" id="COG3311">
    <property type="taxonomic scope" value="Bacteria"/>
</dbReference>
<dbReference type="HOGENOM" id="CLU_140176_9_1_11"/>
<evidence type="ECO:0000313" key="3">
    <source>
        <dbReference type="Proteomes" id="UP000008914"/>
    </source>
</evidence>
<sequence>MSETEVLWTVHDVSGFLRVPVATIYQWRVRSEGPPAMRIGRHLRFDPETVRQWTREQREAG</sequence>